<dbReference type="OrthoDB" id="10458007at2759"/>
<reference evidence="1 2" key="1">
    <citation type="journal article" date="2021" name="Plant Biotechnol. J.">
        <title>Multi-omics assisted identification of the key and species-specific regulatory components of drought-tolerant mechanisms in Gossypium stocksii.</title>
        <authorList>
            <person name="Yu D."/>
            <person name="Ke L."/>
            <person name="Zhang D."/>
            <person name="Wu Y."/>
            <person name="Sun Y."/>
            <person name="Mei J."/>
            <person name="Sun J."/>
            <person name="Sun Y."/>
        </authorList>
    </citation>
    <scope>NUCLEOTIDE SEQUENCE [LARGE SCALE GENOMIC DNA]</scope>
    <source>
        <strain evidence="2">cv. E1</strain>
        <tissue evidence="1">Leaf</tissue>
    </source>
</reference>
<name>A0A9D3WJC3_9ROSI</name>
<dbReference type="Proteomes" id="UP000828251">
    <property type="component" value="Unassembled WGS sequence"/>
</dbReference>
<evidence type="ECO:0000313" key="1">
    <source>
        <dbReference type="EMBL" id="KAH1129388.1"/>
    </source>
</evidence>
<accession>A0A9D3WJC3</accession>
<evidence type="ECO:0000313" key="2">
    <source>
        <dbReference type="Proteomes" id="UP000828251"/>
    </source>
</evidence>
<dbReference type="EMBL" id="JAIQCV010000001">
    <property type="protein sequence ID" value="KAH1129388.1"/>
    <property type="molecule type" value="Genomic_DNA"/>
</dbReference>
<organism evidence="1 2">
    <name type="scientific">Gossypium stocksii</name>
    <dbReference type="NCBI Taxonomy" id="47602"/>
    <lineage>
        <taxon>Eukaryota</taxon>
        <taxon>Viridiplantae</taxon>
        <taxon>Streptophyta</taxon>
        <taxon>Embryophyta</taxon>
        <taxon>Tracheophyta</taxon>
        <taxon>Spermatophyta</taxon>
        <taxon>Magnoliopsida</taxon>
        <taxon>eudicotyledons</taxon>
        <taxon>Gunneridae</taxon>
        <taxon>Pentapetalae</taxon>
        <taxon>rosids</taxon>
        <taxon>malvids</taxon>
        <taxon>Malvales</taxon>
        <taxon>Malvaceae</taxon>
        <taxon>Malvoideae</taxon>
        <taxon>Gossypium</taxon>
    </lineage>
</organism>
<sequence length="125" mass="12772">MGSSVKMDGVQRIATLVGMAVLVLFSNDEASAFSAPTSSNSSGFLSCSGSMEECLIVNDANDLFSFADAKVGSPELGGVTKPTSMSGKPAIGCGKDNPYTPCVPGANHPNIPESCGTYKRGLSCK</sequence>
<proteinExistence type="predicted"/>
<comment type="caution">
    <text evidence="1">The sequence shown here is derived from an EMBL/GenBank/DDBJ whole genome shotgun (WGS) entry which is preliminary data.</text>
</comment>
<gene>
    <name evidence="1" type="ORF">J1N35_000766</name>
</gene>
<keyword evidence="2" id="KW-1185">Reference proteome</keyword>
<dbReference type="AlphaFoldDB" id="A0A9D3WJC3"/>
<protein>
    <submittedName>
        <fullName evidence="1">Uncharacterized protein</fullName>
    </submittedName>
</protein>